<evidence type="ECO:0000313" key="3">
    <source>
        <dbReference type="Proteomes" id="UP001165090"/>
    </source>
</evidence>
<feature type="chain" id="PRO_5046772818" description="O-fucosyltransferase family protein" evidence="1">
    <location>
        <begin position="21"/>
        <end position="458"/>
    </location>
</feature>
<evidence type="ECO:0000313" key="2">
    <source>
        <dbReference type="EMBL" id="GLI60095.1"/>
    </source>
</evidence>
<dbReference type="PANTHER" id="PTHR31288:SF22">
    <property type="entry name" value="O-FUCOSYLTRANSFERASE 9"/>
    <property type="match status" value="1"/>
</dbReference>
<name>A0ABQ5RRE0_9CHLO</name>
<dbReference type="CDD" id="cd11296">
    <property type="entry name" value="O-FucT_like"/>
    <property type="match status" value="1"/>
</dbReference>
<comment type="caution">
    <text evidence="2">The sequence shown here is derived from an EMBL/GenBank/DDBJ whole genome shotgun (WGS) entry which is preliminary data.</text>
</comment>
<keyword evidence="1" id="KW-0732">Signal</keyword>
<reference evidence="2 3" key="1">
    <citation type="journal article" date="2023" name="IScience">
        <title>Expanded male sex-determining region conserved during the evolution of homothallism in the green alga Volvox.</title>
        <authorList>
            <person name="Yamamoto K."/>
            <person name="Matsuzaki R."/>
            <person name="Mahakham W."/>
            <person name="Heman W."/>
            <person name="Sekimoto H."/>
            <person name="Kawachi M."/>
            <person name="Minakuchi Y."/>
            <person name="Toyoda A."/>
            <person name="Nozaki H."/>
        </authorList>
    </citation>
    <scope>NUCLEOTIDE SEQUENCE [LARGE SCALE GENOMIC DNA]</scope>
    <source>
        <strain evidence="2 3">NIES-4468</strain>
    </source>
</reference>
<dbReference type="PANTHER" id="PTHR31288">
    <property type="entry name" value="O-FUCOSYLTRANSFERASE FAMILY PROTEIN"/>
    <property type="match status" value="1"/>
</dbReference>
<dbReference type="Gene3D" id="3.40.50.11350">
    <property type="match status" value="1"/>
</dbReference>
<protein>
    <recommendedName>
        <fullName evidence="4">O-fucosyltransferase family protein</fullName>
    </recommendedName>
</protein>
<evidence type="ECO:0000256" key="1">
    <source>
        <dbReference type="SAM" id="SignalP"/>
    </source>
</evidence>
<sequence>MRLLLGFLVLLLSTDTAILGQAIDPPNTNSGGYSVHRSTLAFEESPEAPKRLPKQRAGYLYPVLSWGPNNQVAGLKEVLALGRILRRTVILHDILNHYDEQQAALVGGQPVQGQALTMPFDLVFNFDHISRHQSVVSQAELFDAGWDGALDAVLHFDDEFLVQIKNALVLNVSDTGATYIKFPYFNCTDGELEALGKAIQQYKYVGVIAYEHVVQGAGHGVKLYMTGNSCHDEFLQVTAQLTKSDKVVQLAAAFRGQMLVNKSYIAVHIRPYPDKCLYVWRHPDAVNDESKLKEMCKNPRLINVFVGQTLNSMKKRKLHGLFVMSYPSIRDRITEMYKAAGVKPIFFDEDDLEAAVGYRNTTAAFSFYSYTCTRVLLIFSGICTALTGAFYASYFPKPRSVSLLGMVEEEIALGADIFIGTSYSSITGIISQERYARGIWPGHTLTFSKTSLPRRSTQ</sequence>
<organism evidence="2 3">
    <name type="scientific">Volvox africanus</name>
    <dbReference type="NCBI Taxonomy" id="51714"/>
    <lineage>
        <taxon>Eukaryota</taxon>
        <taxon>Viridiplantae</taxon>
        <taxon>Chlorophyta</taxon>
        <taxon>core chlorophytes</taxon>
        <taxon>Chlorophyceae</taxon>
        <taxon>CS clade</taxon>
        <taxon>Chlamydomonadales</taxon>
        <taxon>Volvocaceae</taxon>
        <taxon>Volvox</taxon>
    </lineage>
</organism>
<dbReference type="InterPro" id="IPR024709">
    <property type="entry name" value="FucosylTrfase_pln"/>
</dbReference>
<dbReference type="EMBL" id="BSDZ01000005">
    <property type="protein sequence ID" value="GLI60095.1"/>
    <property type="molecule type" value="Genomic_DNA"/>
</dbReference>
<proteinExistence type="predicted"/>
<accession>A0ABQ5RRE0</accession>
<evidence type="ECO:0008006" key="4">
    <source>
        <dbReference type="Google" id="ProtNLM"/>
    </source>
</evidence>
<gene>
    <name evidence="2" type="ORF">VaNZ11_002126</name>
</gene>
<dbReference type="Proteomes" id="UP001165090">
    <property type="component" value="Unassembled WGS sequence"/>
</dbReference>
<feature type="signal peptide" evidence="1">
    <location>
        <begin position="1"/>
        <end position="20"/>
    </location>
</feature>
<keyword evidence="3" id="KW-1185">Reference proteome</keyword>